<accession>X0SB79</accession>
<organism evidence="2">
    <name type="scientific">marine sediment metagenome</name>
    <dbReference type="NCBI Taxonomy" id="412755"/>
    <lineage>
        <taxon>unclassified sequences</taxon>
        <taxon>metagenomes</taxon>
        <taxon>ecological metagenomes</taxon>
    </lineage>
</organism>
<comment type="caution">
    <text evidence="2">The sequence shown here is derived from an EMBL/GenBank/DDBJ whole genome shotgun (WGS) entry which is preliminary data.</text>
</comment>
<feature type="non-terminal residue" evidence="2">
    <location>
        <position position="1"/>
    </location>
</feature>
<evidence type="ECO:0000313" key="2">
    <source>
        <dbReference type="EMBL" id="GAF73167.1"/>
    </source>
</evidence>
<dbReference type="AlphaFoldDB" id="X0SB79"/>
<feature type="region of interest" description="Disordered" evidence="1">
    <location>
        <begin position="32"/>
        <end position="81"/>
    </location>
</feature>
<feature type="compositionally biased region" description="Basic and acidic residues" evidence="1">
    <location>
        <begin position="36"/>
        <end position="60"/>
    </location>
</feature>
<evidence type="ECO:0000256" key="1">
    <source>
        <dbReference type="SAM" id="MobiDB-lite"/>
    </source>
</evidence>
<dbReference type="EMBL" id="BARS01006751">
    <property type="protein sequence ID" value="GAF73167.1"/>
    <property type="molecule type" value="Genomic_DNA"/>
</dbReference>
<gene>
    <name evidence="2" type="ORF">S01H1_13102</name>
</gene>
<reference evidence="2" key="1">
    <citation type="journal article" date="2014" name="Front. Microbiol.">
        <title>High frequency of phylogenetically diverse reductive dehalogenase-homologous genes in deep subseafloor sedimentary metagenomes.</title>
        <authorList>
            <person name="Kawai M."/>
            <person name="Futagami T."/>
            <person name="Toyoda A."/>
            <person name="Takaki Y."/>
            <person name="Nishi S."/>
            <person name="Hori S."/>
            <person name="Arai W."/>
            <person name="Tsubouchi T."/>
            <person name="Morono Y."/>
            <person name="Uchiyama I."/>
            <person name="Ito T."/>
            <person name="Fujiyama A."/>
            <person name="Inagaki F."/>
            <person name="Takami H."/>
        </authorList>
    </citation>
    <scope>NUCLEOTIDE SEQUENCE</scope>
    <source>
        <strain evidence="2">Expedition CK06-06</strain>
    </source>
</reference>
<name>X0SB79_9ZZZZ</name>
<protein>
    <submittedName>
        <fullName evidence="2">Uncharacterized protein</fullName>
    </submittedName>
</protein>
<sequence>PIDNDIIEHTHYDPAGEHDHLIGLVNHISDVSEYGPAEHDHPRSTDGHSGATDDRSKVDGLSRSWHGSPVRGRLHLGDTEK</sequence>
<proteinExistence type="predicted"/>